<protein>
    <submittedName>
        <fullName evidence="2">Uncharacterized protein</fullName>
    </submittedName>
</protein>
<feature type="transmembrane region" description="Helical" evidence="1">
    <location>
        <begin position="167"/>
        <end position="191"/>
    </location>
</feature>
<feature type="transmembrane region" description="Helical" evidence="1">
    <location>
        <begin position="29"/>
        <end position="54"/>
    </location>
</feature>
<evidence type="ECO:0000313" key="3">
    <source>
        <dbReference type="Proteomes" id="UP000326924"/>
    </source>
</evidence>
<dbReference type="InParanoid" id="A0A5J5EXN9"/>
<dbReference type="OrthoDB" id="5366537at2759"/>
<comment type="caution">
    <text evidence="2">The sequence shown here is derived from an EMBL/GenBank/DDBJ whole genome shotgun (WGS) entry which is preliminary data.</text>
</comment>
<reference evidence="2 3" key="1">
    <citation type="submission" date="2019-09" db="EMBL/GenBank/DDBJ databases">
        <title>Draft genome of the ectomycorrhizal ascomycete Sphaerosporella brunnea.</title>
        <authorList>
            <consortium name="DOE Joint Genome Institute"/>
            <person name="Benucci G.M."/>
            <person name="Marozzi G."/>
            <person name="Antonielli L."/>
            <person name="Sanchez S."/>
            <person name="Marco P."/>
            <person name="Wang X."/>
            <person name="Falini L.B."/>
            <person name="Barry K."/>
            <person name="Haridas S."/>
            <person name="Lipzen A."/>
            <person name="Labutti K."/>
            <person name="Grigoriev I.V."/>
            <person name="Murat C."/>
            <person name="Martin F."/>
            <person name="Albertini E."/>
            <person name="Donnini D."/>
            <person name="Bonito G."/>
        </authorList>
    </citation>
    <scope>NUCLEOTIDE SEQUENCE [LARGE SCALE GENOMIC DNA]</scope>
    <source>
        <strain evidence="2 3">Sb_GMNB300</strain>
    </source>
</reference>
<gene>
    <name evidence="2" type="ORF">FN846DRAFT_919028</name>
</gene>
<keyword evidence="3" id="KW-1185">Reference proteome</keyword>
<name>A0A5J5EXN9_9PEZI</name>
<feature type="transmembrane region" description="Helical" evidence="1">
    <location>
        <begin position="261"/>
        <end position="284"/>
    </location>
</feature>
<sequence length="342" mass="39166">MSFSPHSSGRILRRRLAAARKLEKQIPRLNLTCIIIRVTQFLILVTFSLLYAMARPNVFLDIFVWPQNTKPPFQMTVFRNTTAEWQTRAAQLQYHWAEPDIYSVMSFSWNSTKPPEGLSEKYVCKTDPRWGCDGSQWAATRIGWLDSWPFEHVLPPWIAGTVHIDRYIFWLVLCGGFLGAGHSIVVLWHAIEPTGLGFYKYSAVMDFFISVVFLLLGIFPIAIQRHLAMMDPEIRKANPQIAPKDSIIDMYTSGLKVYQQYAFSMGWILWSLYTITFLLNVILIRNLQRYKQLRKTAPVAGDEEETPPTTAAATSGFERRMLQLGATGSYSRVTGRSLEIEV</sequence>
<accession>A0A5J5EXN9</accession>
<evidence type="ECO:0000256" key="1">
    <source>
        <dbReference type="SAM" id="Phobius"/>
    </source>
</evidence>
<proteinExistence type="predicted"/>
<keyword evidence="1" id="KW-1133">Transmembrane helix</keyword>
<organism evidence="2 3">
    <name type="scientific">Sphaerosporella brunnea</name>
    <dbReference type="NCBI Taxonomy" id="1250544"/>
    <lineage>
        <taxon>Eukaryota</taxon>
        <taxon>Fungi</taxon>
        <taxon>Dikarya</taxon>
        <taxon>Ascomycota</taxon>
        <taxon>Pezizomycotina</taxon>
        <taxon>Pezizomycetes</taxon>
        <taxon>Pezizales</taxon>
        <taxon>Pyronemataceae</taxon>
        <taxon>Sphaerosporella</taxon>
    </lineage>
</organism>
<dbReference type="AlphaFoldDB" id="A0A5J5EXN9"/>
<dbReference type="Proteomes" id="UP000326924">
    <property type="component" value="Unassembled WGS sequence"/>
</dbReference>
<evidence type="ECO:0000313" key="2">
    <source>
        <dbReference type="EMBL" id="KAA8906650.1"/>
    </source>
</evidence>
<dbReference type="EMBL" id="VXIS01000087">
    <property type="protein sequence ID" value="KAA8906650.1"/>
    <property type="molecule type" value="Genomic_DNA"/>
</dbReference>
<keyword evidence="1" id="KW-0472">Membrane</keyword>
<feature type="transmembrane region" description="Helical" evidence="1">
    <location>
        <begin position="203"/>
        <end position="223"/>
    </location>
</feature>
<keyword evidence="1" id="KW-0812">Transmembrane</keyword>